<feature type="domain" description="Pyridoxamine 5'-phosphate oxidase N-terminal" evidence="1">
    <location>
        <begin position="170"/>
        <end position="255"/>
    </location>
</feature>
<organism evidence="2 4">
    <name type="scientific">Mycobacterium lentiflavum</name>
    <dbReference type="NCBI Taxonomy" id="141349"/>
    <lineage>
        <taxon>Bacteria</taxon>
        <taxon>Bacillati</taxon>
        <taxon>Actinomycetota</taxon>
        <taxon>Actinomycetes</taxon>
        <taxon>Mycobacteriales</taxon>
        <taxon>Mycobacteriaceae</taxon>
        <taxon>Mycobacterium</taxon>
        <taxon>Mycobacterium simiae complex</taxon>
    </lineage>
</organism>
<accession>A0A0E4CMF5</accession>
<dbReference type="SUPFAM" id="SSF50475">
    <property type="entry name" value="FMN-binding split barrel"/>
    <property type="match status" value="1"/>
</dbReference>
<dbReference type="AlphaFoldDB" id="A0A0E4CMF5"/>
<evidence type="ECO:0000313" key="4">
    <source>
        <dbReference type="Proteomes" id="UP000199251"/>
    </source>
</evidence>
<evidence type="ECO:0000313" key="5">
    <source>
        <dbReference type="Proteomes" id="UP001055171"/>
    </source>
</evidence>
<dbReference type="OrthoDB" id="9786134at2"/>
<reference evidence="2 4" key="1">
    <citation type="submission" date="2015-03" db="EMBL/GenBank/DDBJ databases">
        <authorList>
            <person name="Urmite Genomes"/>
        </authorList>
    </citation>
    <scope>NUCLEOTIDE SEQUENCE [LARGE SCALE GENOMIC DNA]</scope>
    <source>
        <strain evidence="2 4">CSUR P1491</strain>
    </source>
</reference>
<proteinExistence type="predicted"/>
<evidence type="ECO:0000313" key="3">
    <source>
        <dbReference type="EMBL" id="ULP43815.1"/>
    </source>
</evidence>
<dbReference type="InterPro" id="IPR011576">
    <property type="entry name" value="Pyridox_Oxase_N"/>
</dbReference>
<dbReference type="EMBL" id="CTEE01000001">
    <property type="protein sequence ID" value="CQD09494.1"/>
    <property type="molecule type" value="Genomic_DNA"/>
</dbReference>
<dbReference type="Proteomes" id="UP000199251">
    <property type="component" value="Unassembled WGS sequence"/>
</dbReference>
<name>A0A0E4CMF5_MYCLN</name>
<dbReference type="EMBL" id="CP092423">
    <property type="protein sequence ID" value="ULP43815.1"/>
    <property type="molecule type" value="Genomic_DNA"/>
</dbReference>
<dbReference type="Gene3D" id="2.30.110.10">
    <property type="entry name" value="Electron Transport, Fmn-binding Protein, Chain A"/>
    <property type="match status" value="1"/>
</dbReference>
<reference evidence="3" key="2">
    <citation type="submission" date="2022-08" db="EMBL/GenBank/DDBJ databases">
        <title>Complete genome sequence of 14 non-tuberculosis mycobacteria type-strains.</title>
        <authorList>
            <person name="Igarashi Y."/>
            <person name="Osugi A."/>
            <person name="Mitarai S."/>
        </authorList>
    </citation>
    <scope>NUCLEOTIDE SEQUENCE</scope>
    <source>
        <strain evidence="3">ATCC 51985</strain>
    </source>
</reference>
<dbReference type="Pfam" id="PF01243">
    <property type="entry name" value="PNPOx_N"/>
    <property type="match status" value="1"/>
</dbReference>
<dbReference type="PANTHER" id="PTHR42815">
    <property type="entry name" value="FAD-BINDING, PUTATIVE (AFU_ORTHOLOGUE AFUA_6G07600)-RELATED"/>
    <property type="match status" value="1"/>
</dbReference>
<sequence length="287" mass="30234">MALTGFHEGEVATQRRAGVERAAQRLENMLGAHGLSGGAAQFLATQRFAAITGRDREGVLWVSPLSGQPGFLRGAEDTVQISAVPREGDPLHRMPAGQQVGLIAIDFAARRRMRINGSLTESDGAGLLVHVDQAYGNCPQYIHRRDINVAAVTAPSETPQQTTSLSAVDRAIIQASNTFFLGTTHPSRGSDASHRGGPPGFVRVDSPNRLWWPDYPGNNMFNSFGNLAVDDEAALLFVDVATGASLQLSGSAEVEWTSPGADGDDGGVGRRVVFSVGSVVASGDLGT</sequence>
<dbReference type="RefSeq" id="WP_090600981.1">
    <property type="nucleotide sequence ID" value="NZ_CP092423.2"/>
</dbReference>
<evidence type="ECO:0000313" key="2">
    <source>
        <dbReference type="EMBL" id="CQD09494.1"/>
    </source>
</evidence>
<dbReference type="Proteomes" id="UP001055171">
    <property type="component" value="Chromosome"/>
</dbReference>
<dbReference type="InterPro" id="IPR012349">
    <property type="entry name" value="Split_barrel_FMN-bd"/>
</dbReference>
<keyword evidence="5" id="KW-1185">Reference proteome</keyword>
<dbReference type="STRING" id="141349.BN1232_01730"/>
<protein>
    <submittedName>
        <fullName evidence="2">Pyridoxamine 5''-phosphate oxidase</fullName>
    </submittedName>
    <submittedName>
        <fullName evidence="3">Pyridoxamine 5'-phosphate oxidase family protein</fullName>
    </submittedName>
</protein>
<evidence type="ECO:0000259" key="1">
    <source>
        <dbReference type="Pfam" id="PF01243"/>
    </source>
</evidence>
<dbReference type="PANTHER" id="PTHR42815:SF2">
    <property type="entry name" value="FAD-BINDING, PUTATIVE (AFU_ORTHOLOGUE AFUA_6G07600)-RELATED"/>
    <property type="match status" value="1"/>
</dbReference>
<gene>
    <name evidence="2" type="ORF">BN1232_01730</name>
    <name evidence="3" type="ORF">MJO58_07620</name>
</gene>